<name>A0A512JHE1_9HYPH</name>
<evidence type="ECO:0000313" key="3">
    <source>
        <dbReference type="EMBL" id="GEP09343.1"/>
    </source>
</evidence>
<evidence type="ECO:0000259" key="2">
    <source>
        <dbReference type="Pfam" id="PF00850"/>
    </source>
</evidence>
<dbReference type="PRINTS" id="PR01270">
    <property type="entry name" value="HDASUPER"/>
</dbReference>
<dbReference type="InterPro" id="IPR023801">
    <property type="entry name" value="His_deacetylse_dom"/>
</dbReference>
<proteinExistence type="inferred from homology"/>
<dbReference type="PANTHER" id="PTHR10625">
    <property type="entry name" value="HISTONE DEACETYLASE HDAC1-RELATED"/>
    <property type="match status" value="1"/>
</dbReference>
<dbReference type="SUPFAM" id="SSF52768">
    <property type="entry name" value="Arginase/deacetylase"/>
    <property type="match status" value="1"/>
</dbReference>
<organism evidence="3 4">
    <name type="scientific">Methylobacterium gnaphalii</name>
    <dbReference type="NCBI Taxonomy" id="1010610"/>
    <lineage>
        <taxon>Bacteria</taxon>
        <taxon>Pseudomonadati</taxon>
        <taxon>Pseudomonadota</taxon>
        <taxon>Alphaproteobacteria</taxon>
        <taxon>Hyphomicrobiales</taxon>
        <taxon>Methylobacteriaceae</taxon>
        <taxon>Methylobacterium</taxon>
    </lineage>
</organism>
<dbReference type="GO" id="GO:0040029">
    <property type="term" value="P:epigenetic regulation of gene expression"/>
    <property type="evidence" value="ECO:0007669"/>
    <property type="project" value="TreeGrafter"/>
</dbReference>
<dbReference type="CDD" id="cd11599">
    <property type="entry name" value="HDAC_classII_2"/>
    <property type="match status" value="1"/>
</dbReference>
<accession>A0A512JHE1</accession>
<dbReference type="RefSeq" id="WP_147045675.1">
    <property type="nucleotide sequence ID" value="NZ_BJZV01000005.1"/>
</dbReference>
<feature type="domain" description="Histone deacetylase" evidence="2">
    <location>
        <begin position="20"/>
        <end position="310"/>
    </location>
</feature>
<dbReference type="OrthoDB" id="9808367at2"/>
<evidence type="ECO:0000256" key="1">
    <source>
        <dbReference type="ARBA" id="ARBA00005947"/>
    </source>
</evidence>
<keyword evidence="4" id="KW-1185">Reference proteome</keyword>
<dbReference type="Pfam" id="PF00850">
    <property type="entry name" value="Hist_deacetyl"/>
    <property type="match status" value="1"/>
</dbReference>
<dbReference type="PANTHER" id="PTHR10625:SF10">
    <property type="entry name" value="HISTONE DEACETYLASE HDAC1"/>
    <property type="match status" value="1"/>
</dbReference>
<evidence type="ECO:0000313" key="4">
    <source>
        <dbReference type="Proteomes" id="UP000321750"/>
    </source>
</evidence>
<dbReference type="InterPro" id="IPR023696">
    <property type="entry name" value="Ureohydrolase_dom_sf"/>
</dbReference>
<dbReference type="InterPro" id="IPR037138">
    <property type="entry name" value="His_deacetylse_dom_sf"/>
</dbReference>
<comment type="similarity">
    <text evidence="1">Belongs to the histone deacetylase family.</text>
</comment>
<dbReference type="EMBL" id="BJZV01000005">
    <property type="protein sequence ID" value="GEP09343.1"/>
    <property type="molecule type" value="Genomic_DNA"/>
</dbReference>
<dbReference type="GO" id="GO:0004407">
    <property type="term" value="F:histone deacetylase activity"/>
    <property type="evidence" value="ECO:0007669"/>
    <property type="project" value="TreeGrafter"/>
</dbReference>
<comment type="caution">
    <text evidence="3">The sequence shown here is derived from an EMBL/GenBank/DDBJ whole genome shotgun (WGS) entry which is preliminary data.</text>
</comment>
<gene>
    <name evidence="3" type="ORF">MGN01_11880</name>
</gene>
<protein>
    <submittedName>
        <fullName evidence="3">Acetoin utilization protein</fullName>
    </submittedName>
</protein>
<reference evidence="3 4" key="1">
    <citation type="submission" date="2019-07" db="EMBL/GenBank/DDBJ databases">
        <title>Whole genome shotgun sequence of Methylobacterium gnaphalii NBRC 107716.</title>
        <authorList>
            <person name="Hosoyama A."/>
            <person name="Uohara A."/>
            <person name="Ohji S."/>
            <person name="Ichikawa N."/>
        </authorList>
    </citation>
    <scope>NUCLEOTIDE SEQUENCE [LARGE SCALE GENOMIC DNA]</scope>
    <source>
        <strain evidence="3 4">NBRC 107716</strain>
    </source>
</reference>
<dbReference type="InterPro" id="IPR000286">
    <property type="entry name" value="HDACs"/>
</dbReference>
<dbReference type="AlphaFoldDB" id="A0A512JHE1"/>
<dbReference type="Gene3D" id="3.40.800.20">
    <property type="entry name" value="Histone deacetylase domain"/>
    <property type="match status" value="1"/>
</dbReference>
<sequence length="316" mass="34191">MQTLLLTHPAFVAHDTGQGHPERPARMEVIDRALADPAFADLRREEAPLRDDLDEQILLAHPAEYLARLKSVAANRAALPAHLDPDTVMSAGTYEAASRAVGAGLRGVDAVLDPDSGVRNVFCQVRPCGHHAEPSRAMGFCLFSSAAIAALYAKKRHGLERVAVLDFDVHHGNGTQRVFWDDDSLFFGSTHQMPWFPGTGAVSERGVGNIHNAPLRAGDDGAVFREAFGGVIMPALDTFRPDLIVISAGFDAHEDDPLGHLRLQEADFAWATEVINEAARRHCQGRVVSMLEGGYNLEALGRSTAVHVKGLMEGAR</sequence>
<dbReference type="Proteomes" id="UP000321750">
    <property type="component" value="Unassembled WGS sequence"/>
</dbReference>